<dbReference type="InterPro" id="IPR013216">
    <property type="entry name" value="Methyltransf_11"/>
</dbReference>
<name>A0A5Q3Q9T1_9PSEU</name>
<keyword evidence="3" id="KW-1185">Reference proteome</keyword>
<proteinExistence type="predicted"/>
<evidence type="ECO:0000313" key="3">
    <source>
        <dbReference type="Proteomes" id="UP000371041"/>
    </source>
</evidence>
<dbReference type="AlphaFoldDB" id="A0A5Q3Q9T1"/>
<evidence type="ECO:0000313" key="2">
    <source>
        <dbReference type="EMBL" id="QGK71133.1"/>
    </source>
</evidence>
<evidence type="ECO:0000259" key="1">
    <source>
        <dbReference type="Pfam" id="PF08241"/>
    </source>
</evidence>
<dbReference type="SUPFAM" id="SSF53335">
    <property type="entry name" value="S-adenosyl-L-methionine-dependent methyltransferases"/>
    <property type="match status" value="1"/>
</dbReference>
<dbReference type="Pfam" id="PF08241">
    <property type="entry name" value="Methyltransf_11"/>
    <property type="match status" value="1"/>
</dbReference>
<dbReference type="Proteomes" id="UP000371041">
    <property type="component" value="Chromosome"/>
</dbReference>
<gene>
    <name evidence="2" type="ORF">GIY23_17840</name>
</gene>
<dbReference type="InterPro" id="IPR029063">
    <property type="entry name" value="SAM-dependent_MTases_sf"/>
</dbReference>
<dbReference type="CDD" id="cd02440">
    <property type="entry name" value="AdoMet_MTases"/>
    <property type="match status" value="1"/>
</dbReference>
<reference evidence="3" key="1">
    <citation type="submission" date="2019-11" db="EMBL/GenBank/DDBJ databases">
        <title>The complete genome sequence of Saccharopolyspora sp. E2A.</title>
        <authorList>
            <person name="Zhang G."/>
        </authorList>
    </citation>
    <scope>NUCLEOTIDE SEQUENCE [LARGE SCALE GENOMIC DNA]</scope>
    <source>
        <strain evidence="3">E2A</strain>
    </source>
</reference>
<keyword evidence="2" id="KW-0489">Methyltransferase</keyword>
<dbReference type="GO" id="GO:0008757">
    <property type="term" value="F:S-adenosylmethionine-dependent methyltransferase activity"/>
    <property type="evidence" value="ECO:0007669"/>
    <property type="project" value="InterPro"/>
</dbReference>
<dbReference type="GO" id="GO:0032259">
    <property type="term" value="P:methylation"/>
    <property type="evidence" value="ECO:0007669"/>
    <property type="project" value="UniProtKB-KW"/>
</dbReference>
<protein>
    <submittedName>
        <fullName evidence="2">Methyltransferase domain-containing protein</fullName>
    </submittedName>
</protein>
<dbReference type="KEGG" id="sace:GIY23_17840"/>
<keyword evidence="2" id="KW-0808">Transferase</keyword>
<dbReference type="EMBL" id="CP045929">
    <property type="protein sequence ID" value="QGK71133.1"/>
    <property type="molecule type" value="Genomic_DNA"/>
</dbReference>
<sequence length="279" mass="30031">MRVGRSRARATAHRQGANVTAFSTDDAGHEQRAVLTAADGFGELTRQTPHRRVLALGGGGLLPELLRRGLVEEGSVVEPSPARLESVRLAAKTVGFGIRGTVGEWDELPFADGTFDAVVGLGALGRVRNVPAVLRETLRVLGPSGRFVFAGERTTLGSFTNRAADRLGAWLSTREPGESPADDVAELPVHPEGLERLVLRLGAVDVQARGEDLSAAWFGLPARTAEVVRGELGSWWEPFVRRSARHLSWVDRRVSGALPRELFGAVTLSGMQTHGLERL</sequence>
<feature type="domain" description="Methyltransferase type 11" evidence="1">
    <location>
        <begin position="56"/>
        <end position="149"/>
    </location>
</feature>
<organism evidence="2 3">
    <name type="scientific">Allosaccharopolyspora coralli</name>
    <dbReference type="NCBI Taxonomy" id="2665642"/>
    <lineage>
        <taxon>Bacteria</taxon>
        <taxon>Bacillati</taxon>
        <taxon>Actinomycetota</taxon>
        <taxon>Actinomycetes</taxon>
        <taxon>Pseudonocardiales</taxon>
        <taxon>Pseudonocardiaceae</taxon>
        <taxon>Allosaccharopolyspora</taxon>
    </lineage>
</organism>
<dbReference type="Gene3D" id="3.40.50.150">
    <property type="entry name" value="Vaccinia Virus protein VP39"/>
    <property type="match status" value="1"/>
</dbReference>
<accession>A0A5Q3Q9T1</accession>